<dbReference type="NCBIfam" id="TIGR00109">
    <property type="entry name" value="hemH"/>
    <property type="match status" value="1"/>
</dbReference>
<dbReference type="EMBL" id="JACERN010000042">
    <property type="protein sequence ID" value="MBA4710488.1"/>
    <property type="molecule type" value="Genomic_DNA"/>
</dbReference>
<comment type="function">
    <text evidence="9 10">Catalyzes the ferrous insertion into protoporphyrin IX.</text>
</comment>
<comment type="pathway">
    <text evidence="9 10">Porphyrin-containing compound metabolism; protoheme biosynthesis; protoheme from protoporphyrin-IX: step 1/1.</text>
</comment>
<dbReference type="InterPro" id="IPR001015">
    <property type="entry name" value="Ferrochelatase"/>
</dbReference>
<feature type="binding site" evidence="9">
    <location>
        <position position="292"/>
    </location>
    <ligand>
        <name>Fe(2+)</name>
        <dbReference type="ChEBI" id="CHEBI:29033"/>
    </ligand>
</feature>
<dbReference type="GO" id="GO:0046872">
    <property type="term" value="F:metal ion binding"/>
    <property type="evidence" value="ECO:0007669"/>
    <property type="project" value="UniProtKB-KW"/>
</dbReference>
<comment type="catalytic activity">
    <reaction evidence="9 10">
        <text>heme b + 2 H(+) = protoporphyrin IX + Fe(2+)</text>
        <dbReference type="Rhea" id="RHEA:22584"/>
        <dbReference type="ChEBI" id="CHEBI:15378"/>
        <dbReference type="ChEBI" id="CHEBI:29033"/>
        <dbReference type="ChEBI" id="CHEBI:57306"/>
        <dbReference type="ChEBI" id="CHEBI:60344"/>
        <dbReference type="EC" id="4.98.1.1"/>
    </reaction>
</comment>
<evidence type="ECO:0000256" key="8">
    <source>
        <dbReference type="ARBA" id="ARBA00024536"/>
    </source>
</evidence>
<evidence type="ECO:0000256" key="6">
    <source>
        <dbReference type="ARBA" id="ARBA00023239"/>
    </source>
</evidence>
<dbReference type="Proteomes" id="UP000545606">
    <property type="component" value="Unassembled WGS sequence"/>
</dbReference>
<evidence type="ECO:0000256" key="4">
    <source>
        <dbReference type="ARBA" id="ARBA00023004"/>
    </source>
</evidence>
<gene>
    <name evidence="9" type="primary">hemH</name>
    <name evidence="11" type="ORF">H2Z84_19110</name>
</gene>
<dbReference type="PROSITE" id="PS00534">
    <property type="entry name" value="FERROCHELATASE"/>
    <property type="match status" value="1"/>
</dbReference>
<keyword evidence="7 9" id="KW-0627">Porphyrin biosynthesis</keyword>
<dbReference type="InterPro" id="IPR033659">
    <property type="entry name" value="Ferrochelatase_N"/>
</dbReference>
<evidence type="ECO:0000256" key="2">
    <source>
        <dbReference type="ARBA" id="ARBA00022490"/>
    </source>
</evidence>
<dbReference type="Gene3D" id="3.40.50.1400">
    <property type="match status" value="2"/>
</dbReference>
<keyword evidence="5 9" id="KW-0350">Heme biosynthesis</keyword>
<dbReference type="InterPro" id="IPR019772">
    <property type="entry name" value="Ferrochelatase_AS"/>
</dbReference>
<evidence type="ECO:0000313" key="11">
    <source>
        <dbReference type="EMBL" id="MBA4710488.1"/>
    </source>
</evidence>
<dbReference type="Pfam" id="PF00762">
    <property type="entry name" value="Ferrochelatase"/>
    <property type="match status" value="1"/>
</dbReference>
<keyword evidence="6 9" id="KW-0456">Lyase</keyword>
<keyword evidence="2 9" id="KW-0963">Cytoplasm</keyword>
<dbReference type="CDD" id="cd03411">
    <property type="entry name" value="Ferrochelatase_N"/>
    <property type="match status" value="1"/>
</dbReference>
<comment type="catalytic activity">
    <reaction evidence="8">
        <text>Fe-coproporphyrin III + 2 H(+) = coproporphyrin III + Fe(2+)</text>
        <dbReference type="Rhea" id="RHEA:49572"/>
        <dbReference type="ChEBI" id="CHEBI:15378"/>
        <dbReference type="ChEBI" id="CHEBI:29033"/>
        <dbReference type="ChEBI" id="CHEBI:68438"/>
        <dbReference type="ChEBI" id="CHEBI:131725"/>
        <dbReference type="EC" id="4.99.1.9"/>
    </reaction>
    <physiologicalReaction direction="right-to-left" evidence="8">
        <dbReference type="Rhea" id="RHEA:49574"/>
    </physiologicalReaction>
</comment>
<dbReference type="GO" id="GO:0006783">
    <property type="term" value="P:heme biosynthetic process"/>
    <property type="evidence" value="ECO:0007669"/>
    <property type="project" value="UniProtKB-UniRule"/>
</dbReference>
<reference evidence="11 12" key="1">
    <citation type="submission" date="2020-07" db="EMBL/GenBank/DDBJ databases">
        <title>Draft genome sequence of violacein-producing bacteria and related species.</title>
        <authorList>
            <person name="Wilson H.S."/>
            <person name="De Leon M.E."/>
        </authorList>
    </citation>
    <scope>NUCLEOTIDE SEQUENCE [LARGE SCALE GENOMIC DNA]</scope>
    <source>
        <strain evidence="11 12">HSC-21Su07</strain>
    </source>
</reference>
<dbReference type="RefSeq" id="WP_181837366.1">
    <property type="nucleotide sequence ID" value="NZ_JACERN010000042.1"/>
</dbReference>
<comment type="subcellular location">
    <subcellularLocation>
        <location evidence="9 10">Cytoplasm</location>
    </subcellularLocation>
</comment>
<keyword evidence="12" id="KW-1185">Reference proteome</keyword>
<name>A0A838Y9H0_9NEIS</name>
<feature type="binding site" evidence="9">
    <location>
        <position position="211"/>
    </location>
    <ligand>
        <name>Fe(2+)</name>
        <dbReference type="ChEBI" id="CHEBI:29033"/>
    </ligand>
</feature>
<dbReference type="FunFam" id="3.40.50.1400:FF:000002">
    <property type="entry name" value="Ferrochelatase"/>
    <property type="match status" value="1"/>
</dbReference>
<evidence type="ECO:0000256" key="9">
    <source>
        <dbReference type="HAMAP-Rule" id="MF_00323"/>
    </source>
</evidence>
<organism evidence="11 12">
    <name type="scientific">Aquitalea aquatica</name>
    <dbReference type="NCBI Taxonomy" id="3044273"/>
    <lineage>
        <taxon>Bacteria</taxon>
        <taxon>Pseudomonadati</taxon>
        <taxon>Pseudomonadota</taxon>
        <taxon>Betaproteobacteria</taxon>
        <taxon>Neisseriales</taxon>
        <taxon>Chromobacteriaceae</taxon>
        <taxon>Aquitalea</taxon>
    </lineage>
</organism>
<protein>
    <recommendedName>
        <fullName evidence="9 10">Ferrochelatase</fullName>
        <ecNumber evidence="9 10">4.98.1.1</ecNumber>
    </recommendedName>
    <alternativeName>
        <fullName evidence="9">Heme synthase</fullName>
    </alternativeName>
    <alternativeName>
        <fullName evidence="9">Protoheme ferro-lyase</fullName>
    </alternativeName>
</protein>
<dbReference type="EC" id="4.98.1.1" evidence="9 10"/>
<accession>A0A838Y9H0</accession>
<dbReference type="SUPFAM" id="SSF53800">
    <property type="entry name" value="Chelatase"/>
    <property type="match status" value="1"/>
</dbReference>
<dbReference type="InterPro" id="IPR033644">
    <property type="entry name" value="Ferrochelatase_C"/>
</dbReference>
<dbReference type="PANTHER" id="PTHR11108:SF1">
    <property type="entry name" value="FERROCHELATASE, MITOCHONDRIAL"/>
    <property type="match status" value="1"/>
</dbReference>
<evidence type="ECO:0000313" key="12">
    <source>
        <dbReference type="Proteomes" id="UP000545606"/>
    </source>
</evidence>
<comment type="similarity">
    <text evidence="1 9 10">Belongs to the ferrochelatase family.</text>
</comment>
<evidence type="ECO:0000256" key="5">
    <source>
        <dbReference type="ARBA" id="ARBA00023133"/>
    </source>
</evidence>
<keyword evidence="4 9" id="KW-0408">Iron</keyword>
<proteinExistence type="inferred from homology"/>
<dbReference type="GO" id="GO:0005737">
    <property type="term" value="C:cytoplasm"/>
    <property type="evidence" value="ECO:0007669"/>
    <property type="project" value="UniProtKB-SubCell"/>
</dbReference>
<keyword evidence="3 9" id="KW-0479">Metal-binding</keyword>
<comment type="caution">
    <text evidence="11">The sequence shown here is derived from an EMBL/GenBank/DDBJ whole genome shotgun (WGS) entry which is preliminary data.</text>
</comment>
<dbReference type="HAMAP" id="MF_00323">
    <property type="entry name" value="Ferrochelatase"/>
    <property type="match status" value="1"/>
</dbReference>
<evidence type="ECO:0000256" key="3">
    <source>
        <dbReference type="ARBA" id="ARBA00022723"/>
    </source>
</evidence>
<dbReference type="CDD" id="cd00419">
    <property type="entry name" value="Ferrochelatase_C"/>
    <property type="match status" value="1"/>
</dbReference>
<dbReference type="UniPathway" id="UPA00252">
    <property type="reaction ID" value="UER00325"/>
</dbReference>
<dbReference type="AlphaFoldDB" id="A0A838Y9H0"/>
<dbReference type="PANTHER" id="PTHR11108">
    <property type="entry name" value="FERROCHELATASE"/>
    <property type="match status" value="1"/>
</dbReference>
<evidence type="ECO:0000256" key="7">
    <source>
        <dbReference type="ARBA" id="ARBA00023244"/>
    </source>
</evidence>
<evidence type="ECO:0000256" key="1">
    <source>
        <dbReference type="ARBA" id="ARBA00007718"/>
    </source>
</evidence>
<evidence type="ECO:0000256" key="10">
    <source>
        <dbReference type="RuleBase" id="RU000607"/>
    </source>
</evidence>
<sequence>MSGYLPEPPFSHDSSAKTGILLINLGTPTAPTGQAVRPYLKQFLSDTRVIEIPKAVWWLILNGIILNVRPKKSAEKYASIWSKDGSPLLVNTRKQTSLLKGLLGEQGVRNIVVDYAMRYGQPSVESVIQNMRAQGVDKLLVLPLYPQYAGSSSATALDDVFRVLMKLRNMPELRTVRHFHDDPGYIDALAQQVQAHWQQNGRAEKLLMSFHGVPRFTLDKGDPYHCECLKTGRLLAERLGLNKEQYVVSFQSRFGRAEWLQPYTSATLEQLGKACTKSLDVICPGFVSDCLETLEEIAMEGKHSFQSSGGGEFRYISCLNDSPQWIAALAGIVGKNLQGWQEVIEQDTAKRQQRAQSLGAKS</sequence>
<dbReference type="GO" id="GO:0004325">
    <property type="term" value="F:ferrochelatase activity"/>
    <property type="evidence" value="ECO:0007669"/>
    <property type="project" value="UniProtKB-UniRule"/>
</dbReference>